<evidence type="ECO:0000256" key="3">
    <source>
        <dbReference type="ARBA" id="ARBA00023125"/>
    </source>
</evidence>
<dbReference type="SUPFAM" id="SSF46785">
    <property type="entry name" value="Winged helix' DNA-binding domain"/>
    <property type="match status" value="1"/>
</dbReference>
<dbReference type="PROSITE" id="PS50931">
    <property type="entry name" value="HTH_LYSR"/>
    <property type="match status" value="1"/>
</dbReference>
<dbReference type="InterPro" id="IPR005119">
    <property type="entry name" value="LysR_subst-bd"/>
</dbReference>
<accession>A0A3N0EEQ5</accession>
<dbReference type="PANTHER" id="PTHR30346">
    <property type="entry name" value="TRANSCRIPTIONAL DUAL REGULATOR HCAR-RELATED"/>
    <property type="match status" value="1"/>
</dbReference>
<evidence type="ECO:0000313" key="6">
    <source>
        <dbReference type="EMBL" id="RNL86159.1"/>
    </source>
</evidence>
<dbReference type="Gene3D" id="3.40.190.10">
    <property type="entry name" value="Periplasmic binding protein-like II"/>
    <property type="match status" value="4"/>
</dbReference>
<keyword evidence="7" id="KW-1185">Reference proteome</keyword>
<dbReference type="Pfam" id="PF00126">
    <property type="entry name" value="HTH_1"/>
    <property type="match status" value="1"/>
</dbReference>
<dbReference type="OrthoDB" id="79118at2"/>
<dbReference type="InterPro" id="IPR036388">
    <property type="entry name" value="WH-like_DNA-bd_sf"/>
</dbReference>
<proteinExistence type="inferred from homology"/>
<comment type="similarity">
    <text evidence="1">Belongs to the LysR transcriptional regulatory family.</text>
</comment>
<sequence>MTQADTRELRYFIAVAEERHFARAAARLGIAQPPLTRTIQKLERGMGVRLLERDSRGVRLTEAGTVLLREGRVALERVGAATRRAQRAGRTPATLVLAVKPGGDGGLLTEILAAHAAEPDAPDVDIVCVGAGEQAAAVRDGRADVALLHRPDADLTGLDREDLLVESQVALLPPHHRLSGHARIRVADLEDDPLPRWPDTAGELSGAGIREAGRLMQLILVGRLIAVGPESVRRYAWDGVACVPVVDAAPTTLALAWPEDSRSRAVSAFARVATAVASRHRDATVHEPGP</sequence>
<keyword evidence="2" id="KW-0805">Transcription regulation</keyword>
<gene>
    <name evidence="6" type="ORF">EFW17_06460</name>
</gene>
<dbReference type="FunFam" id="1.10.10.10:FF:000001">
    <property type="entry name" value="LysR family transcriptional regulator"/>
    <property type="match status" value="1"/>
</dbReference>
<dbReference type="RefSeq" id="WP_123200352.1">
    <property type="nucleotide sequence ID" value="NZ_RJMB01000004.1"/>
</dbReference>
<dbReference type="GO" id="GO:0003700">
    <property type="term" value="F:DNA-binding transcription factor activity"/>
    <property type="evidence" value="ECO:0007669"/>
    <property type="project" value="InterPro"/>
</dbReference>
<dbReference type="InterPro" id="IPR000847">
    <property type="entry name" value="LysR_HTH_N"/>
</dbReference>
<name>A0A3N0EEQ5_9ACTN</name>
<dbReference type="PANTHER" id="PTHR30346:SF0">
    <property type="entry name" value="HCA OPERON TRANSCRIPTIONAL ACTIVATOR HCAR"/>
    <property type="match status" value="1"/>
</dbReference>
<dbReference type="InterPro" id="IPR036390">
    <property type="entry name" value="WH_DNA-bd_sf"/>
</dbReference>
<comment type="caution">
    <text evidence="6">The sequence shown here is derived from an EMBL/GenBank/DDBJ whole genome shotgun (WGS) entry which is preliminary data.</text>
</comment>
<dbReference type="Proteomes" id="UP000269198">
    <property type="component" value="Unassembled WGS sequence"/>
</dbReference>
<dbReference type="GO" id="GO:0032993">
    <property type="term" value="C:protein-DNA complex"/>
    <property type="evidence" value="ECO:0007669"/>
    <property type="project" value="TreeGrafter"/>
</dbReference>
<dbReference type="Pfam" id="PF03466">
    <property type="entry name" value="LysR_substrate"/>
    <property type="match status" value="1"/>
</dbReference>
<dbReference type="EMBL" id="RJMB01000004">
    <property type="protein sequence ID" value="RNL86159.1"/>
    <property type="molecule type" value="Genomic_DNA"/>
</dbReference>
<evidence type="ECO:0000256" key="2">
    <source>
        <dbReference type="ARBA" id="ARBA00023015"/>
    </source>
</evidence>
<keyword evidence="4" id="KW-0804">Transcription</keyword>
<organism evidence="6 7">
    <name type="scientific">Halostreptopolyspora alba</name>
    <dbReference type="NCBI Taxonomy" id="2487137"/>
    <lineage>
        <taxon>Bacteria</taxon>
        <taxon>Bacillati</taxon>
        <taxon>Actinomycetota</taxon>
        <taxon>Actinomycetes</taxon>
        <taxon>Streptosporangiales</taxon>
        <taxon>Nocardiopsidaceae</taxon>
        <taxon>Halostreptopolyspora</taxon>
    </lineage>
</organism>
<reference evidence="6 7" key="1">
    <citation type="submission" date="2018-11" db="EMBL/GenBank/DDBJ databases">
        <title>The genome draft of YIM 96095.</title>
        <authorList>
            <person name="Tang S.-K."/>
            <person name="Chunyu W.-X."/>
            <person name="Feng Y.-Z."/>
        </authorList>
    </citation>
    <scope>NUCLEOTIDE SEQUENCE [LARGE SCALE GENOMIC DNA]</scope>
    <source>
        <strain evidence="6 7">YIM 96095</strain>
    </source>
</reference>
<dbReference type="AlphaFoldDB" id="A0A3N0EEQ5"/>
<dbReference type="PRINTS" id="PR00039">
    <property type="entry name" value="HTHLYSR"/>
</dbReference>
<protein>
    <submittedName>
        <fullName evidence="6">LysR family transcriptional regulator</fullName>
    </submittedName>
</protein>
<evidence type="ECO:0000256" key="1">
    <source>
        <dbReference type="ARBA" id="ARBA00009437"/>
    </source>
</evidence>
<feature type="domain" description="HTH lysR-type" evidence="5">
    <location>
        <begin position="1"/>
        <end position="61"/>
    </location>
</feature>
<evidence type="ECO:0000313" key="7">
    <source>
        <dbReference type="Proteomes" id="UP000269198"/>
    </source>
</evidence>
<dbReference type="Gene3D" id="1.10.10.10">
    <property type="entry name" value="Winged helix-like DNA-binding domain superfamily/Winged helix DNA-binding domain"/>
    <property type="match status" value="1"/>
</dbReference>
<keyword evidence="3" id="KW-0238">DNA-binding</keyword>
<evidence type="ECO:0000256" key="4">
    <source>
        <dbReference type="ARBA" id="ARBA00023163"/>
    </source>
</evidence>
<dbReference type="GO" id="GO:0003677">
    <property type="term" value="F:DNA binding"/>
    <property type="evidence" value="ECO:0007669"/>
    <property type="project" value="UniProtKB-KW"/>
</dbReference>
<evidence type="ECO:0000259" key="5">
    <source>
        <dbReference type="PROSITE" id="PS50931"/>
    </source>
</evidence>
<dbReference type="SUPFAM" id="SSF53850">
    <property type="entry name" value="Periplasmic binding protein-like II"/>
    <property type="match status" value="1"/>
</dbReference>